<organism evidence="2 3">
    <name type="scientific">Gymnopus androsaceus JB14</name>
    <dbReference type="NCBI Taxonomy" id="1447944"/>
    <lineage>
        <taxon>Eukaryota</taxon>
        <taxon>Fungi</taxon>
        <taxon>Dikarya</taxon>
        <taxon>Basidiomycota</taxon>
        <taxon>Agaricomycotina</taxon>
        <taxon>Agaricomycetes</taxon>
        <taxon>Agaricomycetidae</taxon>
        <taxon>Agaricales</taxon>
        <taxon>Marasmiineae</taxon>
        <taxon>Omphalotaceae</taxon>
        <taxon>Gymnopus</taxon>
    </lineage>
</organism>
<evidence type="ECO:0000256" key="1">
    <source>
        <dbReference type="SAM" id="MobiDB-lite"/>
    </source>
</evidence>
<evidence type="ECO:0000313" key="2">
    <source>
        <dbReference type="EMBL" id="KAE9392931.1"/>
    </source>
</evidence>
<feature type="compositionally biased region" description="Polar residues" evidence="1">
    <location>
        <begin position="1"/>
        <end position="10"/>
    </location>
</feature>
<accession>A0A6A4H4A7</accession>
<reference evidence="2" key="1">
    <citation type="journal article" date="2019" name="Environ. Microbiol.">
        <title>Fungal ecological strategies reflected in gene transcription - a case study of two litter decomposers.</title>
        <authorList>
            <person name="Barbi F."/>
            <person name="Kohler A."/>
            <person name="Barry K."/>
            <person name="Baskaran P."/>
            <person name="Daum C."/>
            <person name="Fauchery L."/>
            <person name="Ihrmark K."/>
            <person name="Kuo A."/>
            <person name="LaButti K."/>
            <person name="Lipzen A."/>
            <person name="Morin E."/>
            <person name="Grigoriev I.V."/>
            <person name="Henrissat B."/>
            <person name="Lindahl B."/>
            <person name="Martin F."/>
        </authorList>
    </citation>
    <scope>NUCLEOTIDE SEQUENCE</scope>
    <source>
        <strain evidence="2">JB14</strain>
    </source>
</reference>
<protein>
    <submittedName>
        <fullName evidence="2">Uncharacterized protein</fullName>
    </submittedName>
</protein>
<feature type="compositionally biased region" description="Basic and acidic residues" evidence="1">
    <location>
        <begin position="38"/>
        <end position="50"/>
    </location>
</feature>
<feature type="region of interest" description="Disordered" evidence="1">
    <location>
        <begin position="1"/>
        <end position="50"/>
    </location>
</feature>
<evidence type="ECO:0000313" key="3">
    <source>
        <dbReference type="Proteomes" id="UP000799118"/>
    </source>
</evidence>
<feature type="compositionally biased region" description="Polar residues" evidence="1">
    <location>
        <begin position="17"/>
        <end position="30"/>
    </location>
</feature>
<dbReference type="Proteomes" id="UP000799118">
    <property type="component" value="Unassembled WGS sequence"/>
</dbReference>
<dbReference type="OrthoDB" id="3254696at2759"/>
<name>A0A6A4H4A7_9AGAR</name>
<dbReference type="EMBL" id="ML769584">
    <property type="protein sequence ID" value="KAE9392931.1"/>
    <property type="molecule type" value="Genomic_DNA"/>
</dbReference>
<gene>
    <name evidence="2" type="ORF">BT96DRAFT_944265</name>
</gene>
<proteinExistence type="predicted"/>
<dbReference type="AlphaFoldDB" id="A0A6A4H4A7"/>
<keyword evidence="3" id="KW-1185">Reference proteome</keyword>
<sequence length="197" mass="21713">MPSHRQNSATFLRRSPSRSNGEGQSVSSERLGSAKGTAMERRKEREPVKEDHLRILHEGLDLSGKCGKDHAIAAAAKALFAGQMRAGELLGSSPSISDFNNNNLPTVGDLLPPNNTGERILRLPKTKMAQSRGEKVILASQAGHTCPNCAFHHHLQVNRLEDKHPLMAYRDEHNSLAILTKSDFLTVTFGLRKDYPE</sequence>